<reference evidence="9" key="1">
    <citation type="submission" date="2021-02" db="EMBL/GenBank/DDBJ databases">
        <authorList>
            <person name="Nowell W R."/>
        </authorList>
    </citation>
    <scope>NUCLEOTIDE SEQUENCE</scope>
</reference>
<evidence type="ECO:0000256" key="1">
    <source>
        <dbReference type="ARBA" id="ARBA00022722"/>
    </source>
</evidence>
<dbReference type="InterPro" id="IPR013520">
    <property type="entry name" value="Ribonucl_H"/>
</dbReference>
<dbReference type="PROSITE" id="PS50106">
    <property type="entry name" value="PDZ"/>
    <property type="match status" value="1"/>
</dbReference>
<dbReference type="NCBIfam" id="NF003765">
    <property type="entry name" value="PRK05359.1"/>
    <property type="match status" value="1"/>
</dbReference>
<dbReference type="Pfam" id="PF01843">
    <property type="entry name" value="DIL"/>
    <property type="match status" value="1"/>
</dbReference>
<keyword evidence="2" id="KW-0378">Hydrolase</keyword>
<dbReference type="SMART" id="SM00479">
    <property type="entry name" value="EXOIII"/>
    <property type="match status" value="1"/>
</dbReference>
<dbReference type="Gene3D" id="2.60.200.20">
    <property type="match status" value="1"/>
</dbReference>
<keyword evidence="3" id="KW-0269">Exonuclease</keyword>
<accession>A0A818HDH2</accession>
<dbReference type="Pfam" id="PF00595">
    <property type="entry name" value="PDZ"/>
    <property type="match status" value="1"/>
</dbReference>
<proteinExistence type="predicted"/>
<evidence type="ECO:0000313" key="10">
    <source>
        <dbReference type="Proteomes" id="UP000663881"/>
    </source>
</evidence>
<dbReference type="PROSITE" id="PS50200">
    <property type="entry name" value="RA"/>
    <property type="match status" value="1"/>
</dbReference>
<sequence length="1459" mass="169870">MVRKIQQNRLKQKFIKIGTKDKGGTMKIFGDSLNPSIPYKTFLLSITDTAEWVVKEMLEKYGFKHETPRNYCLVQMIIPPYNQIDTKSINETILHDKECPLNIYLNYTQKNQGSIVFKMIKCPLAFLEIRERLQAQELALNIPQLPSIQDRIINDHLPMFIEINPDNTNLIAPRVFKVYPDITHVGRDTKAGIGRQYFFIDGSGIDRDHCAIENRHDTVKIIPRSEVQINGKLIITPSILKHGMIICFGRNSTFRYYDPLIVQKIKQIFIPNREKSSVYSSEPILLKKTNNFNLTKVYSQQKKIPSTNNIDSETLIDVLPGLLKVPNESESQFLHTVFDNYPLNTIHFRLLPTYTLYMTLRYNLSSYQKSNVSFLQKQEDVCSLLYRIDDMIKKKIEECQEHAGYLAYWLANTSEILYFLKHDRDLSKMSTHIQTHLTSYIQRLLHYLIDILQNELDKCLTGFLNPHDNIERHIHIDKFTDTRWIISEQIPNKYYQFTFDDILAILSSIMDLLCKCRVNPAFTIQIFSQTFLYINTWLFNRIICCPELKLCSSTWGEKFLIRLKSIKNWAQRQGLELQCECYLMKLNQLCLLLKNSKYDVYDVQRLIANNTLNINSLQVKQILNNYISDRNEPPIANSFSDALLSAAYKQVDENLHSQGLIIQLAEQIDLNPSFLLPEDGYTFEQLQGIPQQLFQFIETMSQSTLCRLFINPHSRGMWTEFMEISNMKNNTKDYDKIETIVLNKKENSLGLNIVSVKSDNQQVYGIYIKGIIPNGAADNDGRLQPGDQILSVDNISLIDVTQEQAVDILKQCDNKITLEVLKDAANHHGLSSLLSTSSNPSLVSFQSSTFTRPVHQLQNSTPVTSSSTQPSYSSQILNDHVSEEQQQSNSNLSYSKQFDNHEKNFIRSSNQTQSFINRKTSSSNRSLVFREDVPPDQNDNYRKKPSTPSKIVLKSILHSDPPIRQTNLVNDVNLSNRLSSSMRKQREPIQLINTYQKNIKEIRLERINDLIFKINRTEQEEKELKSLQLEDEFDRRVEEFYYQINENNTREISPRTSTEMNEFDEKLKRRLKQFEQDREIERAQINQMLAIRQARLSKNSIFIFLMAMMNDCDHSLLVWIDLEMSGLDLNIHTIVEIAIAITDFHLTNYIEGPDIVIHHDQDILDKMNDWSREQHTKSGLIELIRQSQISLEQAETTVIDFLKHYCPSGSGILAGNSVFVDRWFIEKYMPRLNAILHPSIVDCSTLKELTLRWQPIRYTKRPHKQMMHRARDDIKESINELTHYRQHNFYFGYHTIRNPPYVPAPVLSNPRTHLVWLKTDSDEVNHIYVIITDGNLNILKDLYVDMTNKSNHYSLLVGFLQKNILVNRSSPICGQCVYIDRARIQRVVPEFLTCCHYRSIDVDVLNVLCRRWAKKVYENRPIISTDSNNLIAELQGSIQLLQYYRANVFKSDLLVQDKQ</sequence>
<feature type="domain" description="Ras-associating" evidence="7">
    <location>
        <begin position="22"/>
        <end position="122"/>
    </location>
</feature>
<evidence type="ECO:0000313" key="9">
    <source>
        <dbReference type="EMBL" id="CAF3506858.1"/>
    </source>
</evidence>
<keyword evidence="1" id="KW-0540">Nuclease</keyword>
<dbReference type="SUPFAM" id="SSF50156">
    <property type="entry name" value="PDZ domain-like"/>
    <property type="match status" value="1"/>
</dbReference>
<dbReference type="SMART" id="SM01132">
    <property type="entry name" value="DIL"/>
    <property type="match status" value="1"/>
</dbReference>
<feature type="compositionally biased region" description="Polar residues" evidence="5">
    <location>
        <begin position="906"/>
        <end position="926"/>
    </location>
</feature>
<gene>
    <name evidence="9" type="ORF">OKA104_LOCUS1814</name>
</gene>
<dbReference type="Gene3D" id="3.10.20.90">
    <property type="entry name" value="Phosphatidylinositol 3-kinase Catalytic Subunit, Chain A, domain 1"/>
    <property type="match status" value="1"/>
</dbReference>
<dbReference type="InterPro" id="IPR000159">
    <property type="entry name" value="RA_dom"/>
</dbReference>
<dbReference type="SMART" id="SM00228">
    <property type="entry name" value="PDZ"/>
    <property type="match status" value="1"/>
</dbReference>
<dbReference type="InterPro" id="IPR036034">
    <property type="entry name" value="PDZ_sf"/>
</dbReference>
<dbReference type="GO" id="GO:0000175">
    <property type="term" value="F:3'-5'-RNA exonuclease activity"/>
    <property type="evidence" value="ECO:0007669"/>
    <property type="project" value="InterPro"/>
</dbReference>
<dbReference type="Pfam" id="PF00788">
    <property type="entry name" value="RA"/>
    <property type="match status" value="1"/>
</dbReference>
<evidence type="ECO:0000259" key="8">
    <source>
        <dbReference type="PROSITE" id="PS51126"/>
    </source>
</evidence>
<dbReference type="InterPro" id="IPR008984">
    <property type="entry name" value="SMAD_FHA_dom_sf"/>
</dbReference>
<evidence type="ECO:0000256" key="2">
    <source>
        <dbReference type="ARBA" id="ARBA00022801"/>
    </source>
</evidence>
<evidence type="ECO:0000256" key="5">
    <source>
        <dbReference type="SAM" id="MobiDB-lite"/>
    </source>
</evidence>
<dbReference type="SMART" id="SM00314">
    <property type="entry name" value="RA"/>
    <property type="match status" value="1"/>
</dbReference>
<dbReference type="InterPro" id="IPR001478">
    <property type="entry name" value="PDZ"/>
</dbReference>
<dbReference type="PROSITE" id="PS51126">
    <property type="entry name" value="DILUTE"/>
    <property type="match status" value="1"/>
</dbReference>
<comment type="caution">
    <text evidence="9">The sequence shown here is derived from an EMBL/GenBank/DDBJ whole genome shotgun (WGS) entry which is preliminary data.</text>
</comment>
<dbReference type="SUPFAM" id="SSF53098">
    <property type="entry name" value="Ribonuclease H-like"/>
    <property type="match status" value="1"/>
</dbReference>
<evidence type="ECO:0000256" key="4">
    <source>
        <dbReference type="ARBA" id="ARBA00022889"/>
    </source>
</evidence>
<name>A0A818HDH2_9BILA</name>
<dbReference type="InterPro" id="IPR029071">
    <property type="entry name" value="Ubiquitin-like_domsf"/>
</dbReference>
<dbReference type="Pfam" id="PF00498">
    <property type="entry name" value="FHA"/>
    <property type="match status" value="1"/>
</dbReference>
<dbReference type="InterPro" id="IPR022894">
    <property type="entry name" value="Oligoribonuclease"/>
</dbReference>
<dbReference type="Gene3D" id="3.30.420.10">
    <property type="entry name" value="Ribonuclease H-like superfamily/Ribonuclease H"/>
    <property type="match status" value="2"/>
</dbReference>
<dbReference type="PANTHER" id="PTHR10398">
    <property type="entry name" value="AFADIN"/>
    <property type="match status" value="1"/>
</dbReference>
<dbReference type="GO" id="GO:0050839">
    <property type="term" value="F:cell adhesion molecule binding"/>
    <property type="evidence" value="ECO:0007669"/>
    <property type="project" value="TreeGrafter"/>
</dbReference>
<dbReference type="Pfam" id="PF00929">
    <property type="entry name" value="RNase_T"/>
    <property type="match status" value="1"/>
</dbReference>
<dbReference type="InterPro" id="IPR036397">
    <property type="entry name" value="RNaseH_sf"/>
</dbReference>
<dbReference type="InterPro" id="IPR002710">
    <property type="entry name" value="Dilute_dom"/>
</dbReference>
<feature type="domain" description="PDZ" evidence="6">
    <location>
        <begin position="739"/>
        <end position="824"/>
    </location>
</feature>
<evidence type="ECO:0000259" key="7">
    <source>
        <dbReference type="PROSITE" id="PS50200"/>
    </source>
</evidence>
<feature type="domain" description="Dilute" evidence="8">
    <location>
        <begin position="386"/>
        <end position="650"/>
    </location>
</feature>
<organism evidence="9 10">
    <name type="scientific">Adineta steineri</name>
    <dbReference type="NCBI Taxonomy" id="433720"/>
    <lineage>
        <taxon>Eukaryota</taxon>
        <taxon>Metazoa</taxon>
        <taxon>Spiralia</taxon>
        <taxon>Gnathifera</taxon>
        <taxon>Rotifera</taxon>
        <taxon>Eurotatoria</taxon>
        <taxon>Bdelloidea</taxon>
        <taxon>Adinetida</taxon>
        <taxon>Adinetidae</taxon>
        <taxon>Adineta</taxon>
    </lineage>
</organism>
<evidence type="ECO:0000256" key="3">
    <source>
        <dbReference type="ARBA" id="ARBA00022839"/>
    </source>
</evidence>
<feature type="region of interest" description="Disordered" evidence="5">
    <location>
        <begin position="906"/>
        <end position="946"/>
    </location>
</feature>
<dbReference type="GO" id="GO:0007155">
    <property type="term" value="P:cell adhesion"/>
    <property type="evidence" value="ECO:0007669"/>
    <property type="project" value="UniProtKB-KW"/>
</dbReference>
<dbReference type="InterPro" id="IPR012337">
    <property type="entry name" value="RNaseH-like_sf"/>
</dbReference>
<dbReference type="GO" id="GO:0005912">
    <property type="term" value="C:adherens junction"/>
    <property type="evidence" value="ECO:0007669"/>
    <property type="project" value="TreeGrafter"/>
</dbReference>
<dbReference type="GO" id="GO:0003676">
    <property type="term" value="F:nucleic acid binding"/>
    <property type="evidence" value="ECO:0007669"/>
    <property type="project" value="InterPro"/>
</dbReference>
<dbReference type="Gene3D" id="2.30.42.10">
    <property type="match status" value="1"/>
</dbReference>
<dbReference type="PANTHER" id="PTHR10398:SF2">
    <property type="entry name" value="AFADIN"/>
    <property type="match status" value="1"/>
</dbReference>
<dbReference type="GO" id="GO:0032880">
    <property type="term" value="P:regulation of protein localization"/>
    <property type="evidence" value="ECO:0007669"/>
    <property type="project" value="TreeGrafter"/>
</dbReference>
<dbReference type="CDD" id="cd06135">
    <property type="entry name" value="Orn"/>
    <property type="match status" value="1"/>
</dbReference>
<dbReference type="EMBL" id="CAJOAY010000046">
    <property type="protein sequence ID" value="CAF3506858.1"/>
    <property type="molecule type" value="Genomic_DNA"/>
</dbReference>
<evidence type="ECO:0000259" key="6">
    <source>
        <dbReference type="PROSITE" id="PS50106"/>
    </source>
</evidence>
<dbReference type="InterPro" id="IPR028842">
    <property type="entry name" value="Afadin"/>
</dbReference>
<keyword evidence="4" id="KW-0130">Cell adhesion</keyword>
<dbReference type="SUPFAM" id="SSF49879">
    <property type="entry name" value="SMAD/FHA domain"/>
    <property type="match status" value="1"/>
</dbReference>
<dbReference type="InterPro" id="IPR000253">
    <property type="entry name" value="FHA_dom"/>
</dbReference>
<protein>
    <submittedName>
        <fullName evidence="9">Uncharacterized protein</fullName>
    </submittedName>
</protein>
<dbReference type="GO" id="GO:0007165">
    <property type="term" value="P:signal transduction"/>
    <property type="evidence" value="ECO:0007669"/>
    <property type="project" value="InterPro"/>
</dbReference>
<dbReference type="Proteomes" id="UP000663881">
    <property type="component" value="Unassembled WGS sequence"/>
</dbReference>
<dbReference type="SUPFAM" id="SSF54236">
    <property type="entry name" value="Ubiquitin-like"/>
    <property type="match status" value="1"/>
</dbReference>